<name>A0A2P6NKJ4_9EUKA</name>
<keyword evidence="6" id="KW-0460">Magnesium</keyword>
<comment type="similarity">
    <text evidence="2">Belongs to the PPase family.</text>
</comment>
<evidence type="ECO:0000256" key="6">
    <source>
        <dbReference type="ARBA" id="ARBA00022842"/>
    </source>
</evidence>
<dbReference type="Proteomes" id="UP000241769">
    <property type="component" value="Unassembled WGS sequence"/>
</dbReference>
<dbReference type="Pfam" id="PF00719">
    <property type="entry name" value="Pyrophosphatase"/>
    <property type="match status" value="1"/>
</dbReference>
<proteinExistence type="inferred from homology"/>
<dbReference type="AlphaFoldDB" id="A0A2P6NKJ4"/>
<protein>
    <recommendedName>
        <fullName evidence="3">inorganic diphosphatase</fullName>
        <ecNumber evidence="3">3.6.1.1</ecNumber>
    </recommendedName>
</protein>
<keyword evidence="8" id="KW-1185">Reference proteome</keyword>
<dbReference type="SUPFAM" id="SSF50324">
    <property type="entry name" value="Inorganic pyrophosphatase"/>
    <property type="match status" value="1"/>
</dbReference>
<dbReference type="GO" id="GO:0005737">
    <property type="term" value="C:cytoplasm"/>
    <property type="evidence" value="ECO:0007669"/>
    <property type="project" value="InterPro"/>
</dbReference>
<dbReference type="EC" id="3.6.1.1" evidence="3"/>
<dbReference type="Gene3D" id="3.90.80.10">
    <property type="entry name" value="Inorganic pyrophosphatase"/>
    <property type="match status" value="1"/>
</dbReference>
<evidence type="ECO:0000256" key="3">
    <source>
        <dbReference type="ARBA" id="ARBA00012146"/>
    </source>
</evidence>
<dbReference type="CDD" id="cd00412">
    <property type="entry name" value="pyrophosphatase"/>
    <property type="match status" value="1"/>
</dbReference>
<dbReference type="PROSITE" id="PS00387">
    <property type="entry name" value="PPASE"/>
    <property type="match status" value="1"/>
</dbReference>
<dbReference type="GO" id="GO:0000287">
    <property type="term" value="F:magnesium ion binding"/>
    <property type="evidence" value="ECO:0007669"/>
    <property type="project" value="InterPro"/>
</dbReference>
<dbReference type="EMBL" id="MDYQ01000063">
    <property type="protein sequence ID" value="PRP84432.1"/>
    <property type="molecule type" value="Genomic_DNA"/>
</dbReference>
<organism evidence="7 8">
    <name type="scientific">Planoprotostelium fungivorum</name>
    <dbReference type="NCBI Taxonomy" id="1890364"/>
    <lineage>
        <taxon>Eukaryota</taxon>
        <taxon>Amoebozoa</taxon>
        <taxon>Evosea</taxon>
        <taxon>Variosea</taxon>
        <taxon>Cavosteliida</taxon>
        <taxon>Cavosteliaceae</taxon>
        <taxon>Planoprotostelium</taxon>
    </lineage>
</organism>
<dbReference type="InterPro" id="IPR008162">
    <property type="entry name" value="Pyrophosphatase"/>
</dbReference>
<dbReference type="OrthoDB" id="1608002at2759"/>
<evidence type="ECO:0000313" key="8">
    <source>
        <dbReference type="Proteomes" id="UP000241769"/>
    </source>
</evidence>
<dbReference type="FunCoup" id="A0A2P6NKJ4">
    <property type="interactions" value="614"/>
</dbReference>
<dbReference type="GO" id="GO:0004427">
    <property type="term" value="F:inorganic diphosphate phosphatase activity"/>
    <property type="evidence" value="ECO:0007669"/>
    <property type="project" value="UniProtKB-EC"/>
</dbReference>
<dbReference type="PANTHER" id="PTHR10286">
    <property type="entry name" value="INORGANIC PYROPHOSPHATASE"/>
    <property type="match status" value="1"/>
</dbReference>
<comment type="cofactor">
    <cofactor evidence="1">
        <name>Mg(2+)</name>
        <dbReference type="ChEBI" id="CHEBI:18420"/>
    </cofactor>
</comment>
<reference evidence="7 8" key="1">
    <citation type="journal article" date="2018" name="Genome Biol. Evol.">
        <title>Multiple Roots of Fruiting Body Formation in Amoebozoa.</title>
        <authorList>
            <person name="Hillmann F."/>
            <person name="Forbes G."/>
            <person name="Novohradska S."/>
            <person name="Ferling I."/>
            <person name="Riege K."/>
            <person name="Groth M."/>
            <person name="Westermann M."/>
            <person name="Marz M."/>
            <person name="Spaller T."/>
            <person name="Winckler T."/>
            <person name="Schaap P."/>
            <person name="Glockner G."/>
        </authorList>
    </citation>
    <scope>NUCLEOTIDE SEQUENCE [LARGE SCALE GENOMIC DNA]</scope>
    <source>
        <strain evidence="7 8">Jena</strain>
    </source>
</reference>
<evidence type="ECO:0000256" key="1">
    <source>
        <dbReference type="ARBA" id="ARBA00001946"/>
    </source>
</evidence>
<dbReference type="InterPro" id="IPR036649">
    <property type="entry name" value="Pyrophosphatase_sf"/>
</dbReference>
<evidence type="ECO:0000256" key="2">
    <source>
        <dbReference type="ARBA" id="ARBA00006220"/>
    </source>
</evidence>
<sequence>MQGLRTIALHRQLTRPITSFHPISLRHSSTISAKEVGQSGTPEYRVFFARGDTPISPLHDIPLRIGSLYNMVVEIPRGTRAKLEISKEEKLNPIKQDVKKGKLRYVAWNYPFNYGALPQTWEDPSHVHPATKAKGDDDPVDVVDLSEATGSTGEVKTVKVLGTYAMIDDGETDWKMIVIGASDPKASVIHGLEDVEKHLPGKLQEVFTFLRDYKTPDGKPQNEFAFEGQPQDKDFAERIIQETHEDWKKLASDTTFSKIWRR</sequence>
<evidence type="ECO:0000256" key="5">
    <source>
        <dbReference type="ARBA" id="ARBA00022801"/>
    </source>
</evidence>
<dbReference type="GO" id="GO:0006796">
    <property type="term" value="P:phosphate-containing compound metabolic process"/>
    <property type="evidence" value="ECO:0007669"/>
    <property type="project" value="InterPro"/>
</dbReference>
<evidence type="ECO:0000256" key="4">
    <source>
        <dbReference type="ARBA" id="ARBA00022723"/>
    </source>
</evidence>
<accession>A0A2P6NKJ4</accession>
<evidence type="ECO:0000313" key="7">
    <source>
        <dbReference type="EMBL" id="PRP84432.1"/>
    </source>
</evidence>
<keyword evidence="5" id="KW-0378">Hydrolase</keyword>
<dbReference type="STRING" id="1890364.A0A2P6NKJ4"/>
<keyword evidence="4" id="KW-0479">Metal-binding</keyword>
<comment type="caution">
    <text evidence="7">The sequence shown here is derived from an EMBL/GenBank/DDBJ whole genome shotgun (WGS) entry which is preliminary data.</text>
</comment>
<gene>
    <name evidence="7" type="ORF">PROFUN_08112</name>
</gene>
<dbReference type="InParanoid" id="A0A2P6NKJ4"/>